<dbReference type="Proteomes" id="UP000003150">
    <property type="component" value="Unassembled WGS sequence"/>
</dbReference>
<dbReference type="HOGENOM" id="CLU_143292_0_0_11"/>
<dbReference type="RefSeq" id="WP_003794623.1">
    <property type="nucleotide sequence ID" value="NZ_GG753639.1"/>
</dbReference>
<evidence type="ECO:0000256" key="1">
    <source>
        <dbReference type="SAM" id="SignalP"/>
    </source>
</evidence>
<feature type="signal peptide" evidence="1">
    <location>
        <begin position="1"/>
        <end position="27"/>
    </location>
</feature>
<gene>
    <name evidence="2" type="ORF">HMPREF0970_00487</name>
</gene>
<dbReference type="AlphaFoldDB" id="D4TX31"/>
<name>D4TX31_9ACTO</name>
<proteinExistence type="predicted"/>
<organism evidence="2 3">
    <name type="scientific">Schaalia odontolytica F0309</name>
    <dbReference type="NCBI Taxonomy" id="649742"/>
    <lineage>
        <taxon>Bacteria</taxon>
        <taxon>Bacillati</taxon>
        <taxon>Actinomycetota</taxon>
        <taxon>Actinomycetes</taxon>
        <taxon>Actinomycetales</taxon>
        <taxon>Actinomycetaceae</taxon>
        <taxon>Schaalia</taxon>
    </lineage>
</organism>
<evidence type="ECO:0000313" key="2">
    <source>
        <dbReference type="EMBL" id="EFF80482.1"/>
    </source>
</evidence>
<comment type="caution">
    <text evidence="2">The sequence shown here is derived from an EMBL/GenBank/DDBJ whole genome shotgun (WGS) entry which is preliminary data.</text>
</comment>
<dbReference type="EMBL" id="ACYT02000015">
    <property type="protein sequence ID" value="EFF80482.1"/>
    <property type="molecule type" value="Genomic_DNA"/>
</dbReference>
<keyword evidence="1" id="KW-0732">Signal</keyword>
<sequence>MKTAIRALVSFACAALLSAGMVLPTQAAGRSTIAPTGEAAVEQMESTEGTQVVGEIIGILALGYAIAYNDGVSRAKSGEVTWSMWNGSFGHVLQAAASVSPAVWLGYLGWSQGFKGECRQHSYCYNR</sequence>
<feature type="chain" id="PRO_5003064755" evidence="1">
    <location>
        <begin position="28"/>
        <end position="127"/>
    </location>
</feature>
<reference evidence="2 3" key="1">
    <citation type="submission" date="2009-10" db="EMBL/GenBank/DDBJ databases">
        <authorList>
            <person name="Weinstock G."/>
            <person name="Sodergren E."/>
            <person name="Clifton S."/>
            <person name="Fulton L."/>
            <person name="Fulton B."/>
            <person name="Courtney L."/>
            <person name="Fronick C."/>
            <person name="Harrison M."/>
            <person name="Strong C."/>
            <person name="Farmer C."/>
            <person name="Delahaunty K."/>
            <person name="Markovic C."/>
            <person name="Hall O."/>
            <person name="Minx P."/>
            <person name="Tomlinson C."/>
            <person name="Mitreva M."/>
            <person name="Nelson J."/>
            <person name="Hou S."/>
            <person name="Wollam A."/>
            <person name="Pepin K.H."/>
            <person name="Johnson M."/>
            <person name="Bhonagiri V."/>
            <person name="Nash W.E."/>
            <person name="Warren W."/>
            <person name="Chinwalla A."/>
            <person name="Mardis E.R."/>
            <person name="Wilson R.K."/>
        </authorList>
    </citation>
    <scope>NUCLEOTIDE SEQUENCE [LARGE SCALE GENOMIC DNA]</scope>
    <source>
        <strain evidence="2 3">F0309</strain>
    </source>
</reference>
<evidence type="ECO:0000313" key="3">
    <source>
        <dbReference type="Proteomes" id="UP000003150"/>
    </source>
</evidence>
<protein>
    <submittedName>
        <fullName evidence="2">Uncharacterized protein</fullName>
    </submittedName>
</protein>
<accession>D4TX31</accession>